<dbReference type="AlphaFoldDB" id="A0AA45R3K6"/>
<reference evidence="3" key="1">
    <citation type="submission" date="2021-04" db="EMBL/GenBank/DDBJ databases">
        <title>Genomic sequence of Actinosynnema pretiosum subsp. pretiosum ATCC 31280 (C-14919).</title>
        <authorList>
            <person name="Bai L."/>
            <person name="Wang X."/>
            <person name="Xiao Y."/>
        </authorList>
    </citation>
    <scope>NUCLEOTIDE SEQUENCE</scope>
    <source>
        <strain evidence="3">ATCC 31280</strain>
    </source>
</reference>
<sequence length="112" mass="12262">MRDESTLRTALAEHSENRVGEREVLLALQREGVRRSPWGVKRFGVLTGVAAAAAVVALVVPGAEPPAYAVVTNEARDCLLDPRVDPRRQPRRSAERARPPIPDRRAGAFPDC</sequence>
<proteinExistence type="predicted"/>
<evidence type="ECO:0000313" key="4">
    <source>
        <dbReference type="Proteomes" id="UP000677152"/>
    </source>
</evidence>
<evidence type="ECO:0000256" key="1">
    <source>
        <dbReference type="SAM" id="MobiDB-lite"/>
    </source>
</evidence>
<keyword evidence="2" id="KW-0472">Membrane</keyword>
<keyword evidence="2" id="KW-0812">Transmembrane</keyword>
<evidence type="ECO:0000256" key="2">
    <source>
        <dbReference type="SAM" id="Phobius"/>
    </source>
</evidence>
<name>A0AA45R3K6_9PSEU</name>
<feature type="transmembrane region" description="Helical" evidence="2">
    <location>
        <begin position="43"/>
        <end position="63"/>
    </location>
</feature>
<evidence type="ECO:0008006" key="5">
    <source>
        <dbReference type="Google" id="ProtNLM"/>
    </source>
</evidence>
<keyword evidence="2" id="KW-1133">Transmembrane helix</keyword>
<dbReference type="Proteomes" id="UP000677152">
    <property type="component" value="Chromosome"/>
</dbReference>
<feature type="region of interest" description="Disordered" evidence="1">
    <location>
        <begin position="81"/>
        <end position="112"/>
    </location>
</feature>
<evidence type="ECO:0000313" key="3">
    <source>
        <dbReference type="EMBL" id="QUF03675.1"/>
    </source>
</evidence>
<accession>A0AA45R3K6</accession>
<gene>
    <name evidence="3" type="ORF">KCV87_30575</name>
</gene>
<protein>
    <recommendedName>
        <fullName evidence="5">Anti-sigma factor</fullName>
    </recommendedName>
</protein>
<feature type="compositionally biased region" description="Basic and acidic residues" evidence="1">
    <location>
        <begin position="81"/>
        <end position="106"/>
    </location>
</feature>
<dbReference type="EMBL" id="CP073249">
    <property type="protein sequence ID" value="QUF03675.1"/>
    <property type="molecule type" value="Genomic_DNA"/>
</dbReference>
<organism evidence="3 4">
    <name type="scientific">Actinosynnema pretiosum subsp. pretiosum</name>
    <dbReference type="NCBI Taxonomy" id="103721"/>
    <lineage>
        <taxon>Bacteria</taxon>
        <taxon>Bacillati</taxon>
        <taxon>Actinomycetota</taxon>
        <taxon>Actinomycetes</taxon>
        <taxon>Pseudonocardiales</taxon>
        <taxon>Pseudonocardiaceae</taxon>
        <taxon>Actinosynnema</taxon>
    </lineage>
</organism>